<evidence type="ECO:0000313" key="1">
    <source>
        <dbReference type="EMBL" id="NDJ15944.1"/>
    </source>
</evidence>
<dbReference type="AlphaFoldDB" id="A0A8J7YWK6"/>
<organism evidence="1 2">
    <name type="scientific">Myxacorys almedinensis A</name>
    <dbReference type="NCBI Taxonomy" id="2690445"/>
    <lineage>
        <taxon>Bacteria</taxon>
        <taxon>Bacillati</taxon>
        <taxon>Cyanobacteriota</taxon>
        <taxon>Cyanophyceae</taxon>
        <taxon>Leptolyngbyales</taxon>
        <taxon>Leptolyngbyaceae</taxon>
        <taxon>Myxacorys</taxon>
        <taxon>Myxacorys almedinensis</taxon>
    </lineage>
</organism>
<dbReference type="RefSeq" id="WP_162421377.1">
    <property type="nucleotide sequence ID" value="NZ_WVIE01000001.1"/>
</dbReference>
<protein>
    <submittedName>
        <fullName evidence="1">DUF4258 domain-containing protein</fullName>
    </submittedName>
</protein>
<dbReference type="EMBL" id="WVIE01000001">
    <property type="protein sequence ID" value="NDJ15944.1"/>
    <property type="molecule type" value="Genomic_DNA"/>
</dbReference>
<accession>A0A8J7YWK6</accession>
<dbReference type="Pfam" id="PF14076">
    <property type="entry name" value="DUF4258"/>
    <property type="match status" value="1"/>
</dbReference>
<dbReference type="Proteomes" id="UP000646053">
    <property type="component" value="Unassembled WGS sequence"/>
</dbReference>
<reference evidence="1" key="1">
    <citation type="submission" date="2019-12" db="EMBL/GenBank/DDBJ databases">
        <title>High-Quality draft genome sequences of three cyanobacteria isolated from the limestone walls of the Old Cathedral of Coimbra.</title>
        <authorList>
            <person name="Tiago I."/>
            <person name="Soares F."/>
            <person name="Portugal A."/>
        </authorList>
    </citation>
    <scope>NUCLEOTIDE SEQUENCE</scope>
    <source>
        <strain evidence="1">A</strain>
    </source>
</reference>
<dbReference type="InterPro" id="IPR025354">
    <property type="entry name" value="DUF4258"/>
</dbReference>
<name>A0A8J7YWK6_9CYAN</name>
<proteinExistence type="predicted"/>
<keyword evidence="2" id="KW-1185">Reference proteome</keyword>
<comment type="caution">
    <text evidence="1">The sequence shown here is derived from an EMBL/GenBank/DDBJ whole genome shotgun (WGS) entry which is preliminary data.</text>
</comment>
<sequence length="86" mass="10216">MGFYLSKHAEQQLERRKIPSELLNSVLERPQQVIEQDDSTHIYQSQLRFENGRSYLLRVVVSAQTEPAIVMTVYKTNQISRYWRSE</sequence>
<evidence type="ECO:0000313" key="2">
    <source>
        <dbReference type="Proteomes" id="UP000646053"/>
    </source>
</evidence>
<gene>
    <name evidence="1" type="ORF">GS601_01350</name>
</gene>